<dbReference type="PANTHER" id="PTHR43591:SF24">
    <property type="entry name" value="2-METHOXY-6-POLYPRENYL-1,4-BENZOQUINOL METHYLASE, MITOCHONDRIAL"/>
    <property type="match status" value="1"/>
</dbReference>
<sequence length="219" mass="24393">MKRVLEPEVMDTWEETIAYDAMDFSDVNQAFVDEAIALGPDHATILDIGTGPARIPILLCQQRPHWTVTGIDLSHNMLKRGATHIAKAELGDRIRLDYADAKSLPYANASFDLVISNSIIHHLEDPLPCLNELRRVLKPQGGLLLRDLVRPNNLASVDQLVQQLGSTYDPHQTQLFRDSLCAAFTLQEVQQMLDAAGFAGVCAYLSSDRHWTAKQAYQS</sequence>
<dbReference type="RefSeq" id="WP_252659890.1">
    <property type="nucleotide sequence ID" value="NZ_CP098611.1"/>
</dbReference>
<dbReference type="GO" id="GO:0032259">
    <property type="term" value="P:methylation"/>
    <property type="evidence" value="ECO:0007669"/>
    <property type="project" value="UniProtKB-KW"/>
</dbReference>
<dbReference type="InterPro" id="IPR025714">
    <property type="entry name" value="Methyltranfer_dom"/>
</dbReference>
<dbReference type="Gene3D" id="3.40.50.150">
    <property type="entry name" value="Vaccinia Virus protein VP39"/>
    <property type="match status" value="1"/>
</dbReference>
<evidence type="ECO:0000313" key="2">
    <source>
        <dbReference type="EMBL" id="USR89426.1"/>
    </source>
</evidence>
<evidence type="ECO:0000259" key="1">
    <source>
        <dbReference type="Pfam" id="PF13847"/>
    </source>
</evidence>
<organism evidence="2 3">
    <name type="scientific">Phormidium yuhuli AB48</name>
    <dbReference type="NCBI Taxonomy" id="2940671"/>
    <lineage>
        <taxon>Bacteria</taxon>
        <taxon>Bacillati</taxon>
        <taxon>Cyanobacteriota</taxon>
        <taxon>Cyanophyceae</taxon>
        <taxon>Oscillatoriophycideae</taxon>
        <taxon>Oscillatoriales</taxon>
        <taxon>Oscillatoriaceae</taxon>
        <taxon>Phormidium</taxon>
        <taxon>Phormidium yuhuli</taxon>
    </lineage>
</organism>
<name>A0ABY5AM09_9CYAN</name>
<keyword evidence="2" id="KW-0808">Transferase</keyword>
<gene>
    <name evidence="2" type="ORF">NEA10_11030</name>
</gene>
<dbReference type="SUPFAM" id="SSF53335">
    <property type="entry name" value="S-adenosyl-L-methionine-dependent methyltransferases"/>
    <property type="match status" value="1"/>
</dbReference>
<proteinExistence type="predicted"/>
<keyword evidence="2" id="KW-0489">Methyltransferase</keyword>
<protein>
    <submittedName>
        <fullName evidence="2">Class I SAM-dependent methyltransferase</fullName>
    </submittedName>
</protein>
<reference evidence="2" key="1">
    <citation type="submission" date="2022-06" db="EMBL/GenBank/DDBJ databases">
        <title>Genome sequence of Phormidium yuhuli AB48 isolated from an industrial photobioreactor environment.</title>
        <authorList>
            <person name="Qiu Y."/>
            <person name="Noonan A.J.C."/>
            <person name="Dofher K."/>
            <person name="Koch M."/>
            <person name="Kieft B."/>
            <person name="Lin X."/>
            <person name="Ziels R.M."/>
            <person name="Hallam S.J."/>
        </authorList>
    </citation>
    <scope>NUCLEOTIDE SEQUENCE</scope>
    <source>
        <strain evidence="2">AB48</strain>
    </source>
</reference>
<dbReference type="PANTHER" id="PTHR43591">
    <property type="entry name" value="METHYLTRANSFERASE"/>
    <property type="match status" value="1"/>
</dbReference>
<dbReference type="Proteomes" id="UP001056708">
    <property type="component" value="Chromosome"/>
</dbReference>
<dbReference type="EMBL" id="CP098611">
    <property type="protein sequence ID" value="USR89426.1"/>
    <property type="molecule type" value="Genomic_DNA"/>
</dbReference>
<dbReference type="Pfam" id="PF13847">
    <property type="entry name" value="Methyltransf_31"/>
    <property type="match status" value="1"/>
</dbReference>
<evidence type="ECO:0000313" key="3">
    <source>
        <dbReference type="Proteomes" id="UP001056708"/>
    </source>
</evidence>
<dbReference type="CDD" id="cd02440">
    <property type="entry name" value="AdoMet_MTases"/>
    <property type="match status" value="1"/>
</dbReference>
<dbReference type="InterPro" id="IPR029063">
    <property type="entry name" value="SAM-dependent_MTases_sf"/>
</dbReference>
<keyword evidence="3" id="KW-1185">Reference proteome</keyword>
<dbReference type="GO" id="GO:0008168">
    <property type="term" value="F:methyltransferase activity"/>
    <property type="evidence" value="ECO:0007669"/>
    <property type="project" value="UniProtKB-KW"/>
</dbReference>
<feature type="domain" description="Methyltransferase" evidence="1">
    <location>
        <begin position="42"/>
        <end position="197"/>
    </location>
</feature>
<accession>A0ABY5AM09</accession>